<comment type="caution">
    <text evidence="2">The sequence shown here is derived from an EMBL/GenBank/DDBJ whole genome shotgun (WGS) entry which is preliminary data.</text>
</comment>
<gene>
    <name evidence="2" type="ORF">J8F10_11255</name>
</gene>
<evidence type="ECO:0000256" key="1">
    <source>
        <dbReference type="SAM" id="MobiDB-lite"/>
    </source>
</evidence>
<evidence type="ECO:0000313" key="3">
    <source>
        <dbReference type="Proteomes" id="UP000676565"/>
    </source>
</evidence>
<evidence type="ECO:0000313" key="2">
    <source>
        <dbReference type="EMBL" id="MBP3955862.1"/>
    </source>
</evidence>
<sequence>MRITEVCKSWVVYRMTLHGNTFAGNVVCEQREWDALDAARPGFHTLLHTGLKTEQEAEKLARGTAGEVPPRGSKKKVAPKTALPVAPLAS</sequence>
<organism evidence="2 3">
    <name type="scientific">Gemmata palustris</name>
    <dbReference type="NCBI Taxonomy" id="2822762"/>
    <lineage>
        <taxon>Bacteria</taxon>
        <taxon>Pseudomonadati</taxon>
        <taxon>Planctomycetota</taxon>
        <taxon>Planctomycetia</taxon>
        <taxon>Gemmatales</taxon>
        <taxon>Gemmataceae</taxon>
        <taxon>Gemmata</taxon>
    </lineage>
</organism>
<protein>
    <submittedName>
        <fullName evidence="2">Uncharacterized protein</fullName>
    </submittedName>
</protein>
<dbReference type="RefSeq" id="WP_210653919.1">
    <property type="nucleotide sequence ID" value="NZ_JAGKQQ010000001.1"/>
</dbReference>
<dbReference type="EMBL" id="JAGKQQ010000001">
    <property type="protein sequence ID" value="MBP3955862.1"/>
    <property type="molecule type" value="Genomic_DNA"/>
</dbReference>
<keyword evidence="3" id="KW-1185">Reference proteome</keyword>
<feature type="region of interest" description="Disordered" evidence="1">
    <location>
        <begin position="55"/>
        <end position="90"/>
    </location>
</feature>
<proteinExistence type="predicted"/>
<dbReference type="Proteomes" id="UP000676565">
    <property type="component" value="Unassembled WGS sequence"/>
</dbReference>
<name>A0ABS5BQ89_9BACT</name>
<accession>A0ABS5BQ89</accession>
<reference evidence="2 3" key="1">
    <citation type="submission" date="2021-04" db="EMBL/GenBank/DDBJ databases">
        <authorList>
            <person name="Ivanova A."/>
        </authorList>
    </citation>
    <scope>NUCLEOTIDE SEQUENCE [LARGE SCALE GENOMIC DNA]</scope>
    <source>
        <strain evidence="2 3">G18</strain>
    </source>
</reference>